<dbReference type="PANTHER" id="PTHR24257:SF10">
    <property type="entry name" value="ELASTASE-1"/>
    <property type="match status" value="1"/>
</dbReference>
<organism evidence="4 5">
    <name type="scientific">Erpetoichthys calabaricus</name>
    <name type="common">Rope fish</name>
    <name type="synonym">Calamoichthys calabaricus</name>
    <dbReference type="NCBI Taxonomy" id="27687"/>
    <lineage>
        <taxon>Eukaryota</taxon>
        <taxon>Metazoa</taxon>
        <taxon>Chordata</taxon>
        <taxon>Craniata</taxon>
        <taxon>Vertebrata</taxon>
        <taxon>Euteleostomi</taxon>
        <taxon>Actinopterygii</taxon>
        <taxon>Polypteriformes</taxon>
        <taxon>Polypteridae</taxon>
        <taxon>Erpetoichthys</taxon>
    </lineage>
</organism>
<keyword evidence="2" id="KW-0720">Serine protease</keyword>
<dbReference type="GeneTree" id="ENSGT01030000234528"/>
<reference evidence="4" key="2">
    <citation type="submission" date="2025-08" db="UniProtKB">
        <authorList>
            <consortium name="Ensembl"/>
        </authorList>
    </citation>
    <scope>IDENTIFICATION</scope>
</reference>
<dbReference type="PROSITE" id="PS00135">
    <property type="entry name" value="TRYPSIN_SER"/>
    <property type="match status" value="1"/>
</dbReference>
<dbReference type="FunFam" id="2.40.10.10:FF:000165">
    <property type="entry name" value="Trypsin-like serine protease"/>
    <property type="match status" value="1"/>
</dbReference>
<dbReference type="CDD" id="cd00190">
    <property type="entry name" value="Tryp_SPc"/>
    <property type="match status" value="1"/>
</dbReference>
<reference evidence="4" key="3">
    <citation type="submission" date="2025-09" db="UniProtKB">
        <authorList>
            <consortium name="Ensembl"/>
        </authorList>
    </citation>
    <scope>IDENTIFICATION</scope>
</reference>
<dbReference type="PROSITE" id="PS50240">
    <property type="entry name" value="TRYPSIN_DOM"/>
    <property type="match status" value="1"/>
</dbReference>
<evidence type="ECO:0000313" key="4">
    <source>
        <dbReference type="Ensembl" id="ENSECRP00000003466.1"/>
    </source>
</evidence>
<dbReference type="InterPro" id="IPR001254">
    <property type="entry name" value="Trypsin_dom"/>
</dbReference>
<dbReference type="PRINTS" id="PR00722">
    <property type="entry name" value="CHYMOTRYPSIN"/>
</dbReference>
<dbReference type="Pfam" id="PF00089">
    <property type="entry name" value="Trypsin"/>
    <property type="match status" value="1"/>
</dbReference>
<protein>
    <recommendedName>
        <fullName evidence="3">Peptidase S1 domain-containing protein</fullName>
    </recommendedName>
</protein>
<dbReference type="SMART" id="SM00020">
    <property type="entry name" value="Tryp_SPc"/>
    <property type="match status" value="1"/>
</dbReference>
<dbReference type="InterPro" id="IPR018114">
    <property type="entry name" value="TRYPSIN_HIS"/>
</dbReference>
<feature type="domain" description="Peptidase S1" evidence="3">
    <location>
        <begin position="32"/>
        <end position="269"/>
    </location>
</feature>
<evidence type="ECO:0000259" key="3">
    <source>
        <dbReference type="PROSITE" id="PS50240"/>
    </source>
</evidence>
<dbReference type="SUPFAM" id="SSF50494">
    <property type="entry name" value="Trypsin-like serine proteases"/>
    <property type="match status" value="1"/>
</dbReference>
<sequence>MWLSVKNGCLTLSEWPSECGKPAITPQVNTRIVNGEPARAHSWPWQVSIQNEMIFFHNCGGTLIHKSWVLTAAHCFIRMCLGKHNLTVEEPSERCYGVLGIYRHEAFQYPEVPTVEYDIALVRLDGEVTASAHISFACLPPADEVLALGRMCYATGWGDETGNSLAPKVAESLNQVALPVIPFETCKRVDYWWFQVKRSMTCAGYTLPNDLKSVCQGDSGGPFVCQSNNSLWEVHGITSFGPIGCVMNKKPSVFTRTSAYHNWMEQIIKKNIYDQKCMYGGECAPGICCSYSSACLLWRTLIEGDQVTQVRFLHSLLITLHFF</sequence>
<dbReference type="AlphaFoldDB" id="A0A8C4RKV2"/>
<dbReference type="InterPro" id="IPR043504">
    <property type="entry name" value="Peptidase_S1_PA_chymotrypsin"/>
</dbReference>
<dbReference type="InterPro" id="IPR001314">
    <property type="entry name" value="Peptidase_S1A"/>
</dbReference>
<dbReference type="InterPro" id="IPR033116">
    <property type="entry name" value="TRYPSIN_SER"/>
</dbReference>
<keyword evidence="5" id="KW-1185">Reference proteome</keyword>
<evidence type="ECO:0000256" key="2">
    <source>
        <dbReference type="RuleBase" id="RU363034"/>
    </source>
</evidence>
<evidence type="ECO:0000313" key="5">
    <source>
        <dbReference type="Proteomes" id="UP000694620"/>
    </source>
</evidence>
<dbReference type="Gene3D" id="2.40.10.10">
    <property type="entry name" value="Trypsin-like serine proteases"/>
    <property type="match status" value="3"/>
</dbReference>
<accession>A0A8C4RKV2</accession>
<dbReference type="GO" id="GO:0006508">
    <property type="term" value="P:proteolysis"/>
    <property type="evidence" value="ECO:0007669"/>
    <property type="project" value="UniProtKB-KW"/>
</dbReference>
<keyword evidence="2" id="KW-0378">Hydrolase</keyword>
<keyword evidence="2" id="KW-0645">Protease</keyword>
<dbReference type="GO" id="GO:0004252">
    <property type="term" value="F:serine-type endopeptidase activity"/>
    <property type="evidence" value="ECO:0007669"/>
    <property type="project" value="InterPro"/>
</dbReference>
<proteinExistence type="predicted"/>
<dbReference type="PANTHER" id="PTHR24257">
    <property type="entry name" value="CHYMOTRYPSIN-LIKE ELASTASE FAMILY MEMBER"/>
    <property type="match status" value="1"/>
</dbReference>
<dbReference type="Ensembl" id="ENSECRT00000003525.1">
    <property type="protein sequence ID" value="ENSECRP00000003466.1"/>
    <property type="gene ID" value="ENSECRG00000002370.1"/>
</dbReference>
<keyword evidence="1" id="KW-1015">Disulfide bond</keyword>
<name>A0A8C4RKV2_ERPCA</name>
<reference evidence="4" key="1">
    <citation type="submission" date="2021-06" db="EMBL/GenBank/DDBJ databases">
        <authorList>
            <consortium name="Wellcome Sanger Institute Data Sharing"/>
        </authorList>
    </citation>
    <scope>NUCLEOTIDE SEQUENCE [LARGE SCALE GENOMIC DNA]</scope>
</reference>
<dbReference type="PROSITE" id="PS00134">
    <property type="entry name" value="TRYPSIN_HIS"/>
    <property type="match status" value="1"/>
</dbReference>
<dbReference type="GO" id="GO:0005615">
    <property type="term" value="C:extracellular space"/>
    <property type="evidence" value="ECO:0007669"/>
    <property type="project" value="TreeGrafter"/>
</dbReference>
<evidence type="ECO:0000256" key="1">
    <source>
        <dbReference type="ARBA" id="ARBA00023157"/>
    </source>
</evidence>
<dbReference type="InterPro" id="IPR050850">
    <property type="entry name" value="Peptidase_S1_Elastase_sf"/>
</dbReference>
<dbReference type="InterPro" id="IPR009003">
    <property type="entry name" value="Peptidase_S1_PA"/>
</dbReference>
<dbReference type="Proteomes" id="UP000694620">
    <property type="component" value="Chromosome 5"/>
</dbReference>